<reference evidence="3 4" key="1">
    <citation type="submission" date="2023-05" db="EMBL/GenBank/DDBJ databases">
        <title>B98-5 Cell Line De Novo Hybrid Assembly: An Optical Mapping Approach.</title>
        <authorList>
            <person name="Kananen K."/>
            <person name="Auerbach J.A."/>
            <person name="Kautto E."/>
            <person name="Blachly J.S."/>
        </authorList>
    </citation>
    <scope>NUCLEOTIDE SEQUENCE [LARGE SCALE GENOMIC DNA]</scope>
    <source>
        <strain evidence="3">B95-8</strain>
        <tissue evidence="3">Cell line</tissue>
    </source>
</reference>
<dbReference type="InterPro" id="IPR010578">
    <property type="entry name" value="SIM_C"/>
</dbReference>
<keyword evidence="4" id="KW-1185">Reference proteome</keyword>
<dbReference type="EMBL" id="JASSZA010000018">
    <property type="protein sequence ID" value="KAK2089611.1"/>
    <property type="molecule type" value="Genomic_DNA"/>
</dbReference>
<protein>
    <recommendedName>
        <fullName evidence="2">Single-minded C-terminal domain-containing protein</fullName>
    </recommendedName>
</protein>
<accession>A0ABQ9TXS6</accession>
<evidence type="ECO:0000313" key="4">
    <source>
        <dbReference type="Proteomes" id="UP001266305"/>
    </source>
</evidence>
<dbReference type="Proteomes" id="UP001266305">
    <property type="component" value="Unassembled WGS sequence"/>
</dbReference>
<feature type="region of interest" description="Disordered" evidence="1">
    <location>
        <begin position="129"/>
        <end position="174"/>
    </location>
</feature>
<feature type="region of interest" description="Disordered" evidence="1">
    <location>
        <begin position="196"/>
        <end position="238"/>
    </location>
</feature>
<dbReference type="Pfam" id="PF06621">
    <property type="entry name" value="SIM_C"/>
    <property type="match status" value="1"/>
</dbReference>
<feature type="compositionally biased region" description="Basic residues" evidence="1">
    <location>
        <begin position="215"/>
        <end position="224"/>
    </location>
</feature>
<feature type="domain" description="Single-minded C-terminal" evidence="2">
    <location>
        <begin position="1"/>
        <end position="182"/>
    </location>
</feature>
<organism evidence="3 4">
    <name type="scientific">Saguinus oedipus</name>
    <name type="common">Cotton-top tamarin</name>
    <name type="synonym">Oedipomidas oedipus</name>
    <dbReference type="NCBI Taxonomy" id="9490"/>
    <lineage>
        <taxon>Eukaryota</taxon>
        <taxon>Metazoa</taxon>
        <taxon>Chordata</taxon>
        <taxon>Craniata</taxon>
        <taxon>Vertebrata</taxon>
        <taxon>Euteleostomi</taxon>
        <taxon>Mammalia</taxon>
        <taxon>Eutheria</taxon>
        <taxon>Euarchontoglires</taxon>
        <taxon>Primates</taxon>
        <taxon>Haplorrhini</taxon>
        <taxon>Platyrrhini</taxon>
        <taxon>Cebidae</taxon>
        <taxon>Callitrichinae</taxon>
        <taxon>Saguinus</taxon>
    </lineage>
</organism>
<evidence type="ECO:0000256" key="1">
    <source>
        <dbReference type="SAM" id="MobiDB-lite"/>
    </source>
</evidence>
<feature type="compositionally biased region" description="Low complexity" evidence="1">
    <location>
        <begin position="129"/>
        <end position="147"/>
    </location>
</feature>
<gene>
    <name evidence="3" type="ORF">P7K49_032277</name>
</gene>
<proteinExistence type="predicted"/>
<comment type="caution">
    <text evidence="3">The sequence shown here is derived from an EMBL/GenBank/DDBJ whole genome shotgun (WGS) entry which is preliminary data.</text>
</comment>
<sequence>MTERLEGDSDPTGVVGAGVVAAAPLAARGERPSNVLPVPAAPAAAMRRFSEDTAPPSFPSCGHYREEPALGPAKAARQAARDGARLALARAAPECCAPPAPEPPGAPAQLPFVLLNYHRVLARRGPLGGAAPAASGLASAPGGPEAATSALRPRHPSPATASPPGAPLPHYLGASEPGPCLRGLRRHRARQTRAIYSNLCRDSYLNRTPPPTRGFPRRRPRARGPRPEARPAVSCEGR</sequence>
<evidence type="ECO:0000259" key="2">
    <source>
        <dbReference type="PROSITE" id="PS51302"/>
    </source>
</evidence>
<dbReference type="PROSITE" id="PS51302">
    <property type="entry name" value="SIM_C"/>
    <property type="match status" value="1"/>
</dbReference>
<name>A0ABQ9TXS6_SAGOE</name>
<evidence type="ECO:0000313" key="3">
    <source>
        <dbReference type="EMBL" id="KAK2089611.1"/>
    </source>
</evidence>